<sequence length="197" mass="22870">MFFDVDNTIITWDVKLRPGVREVFAALREDGHTVYLWSGMGPRWEVVRRFSLHEHIADCFWKPLTDHHNRLRELGDPDVWPDFVIDDHREVVEAFTGVQVPEPLLPLERDREMWRAAGGGAGVRCRRVRRSILPALHLRSAGALPARRWHTDSMATLTIRNVPDELYAALKERARRNRRSLNQEVLALTGGRVRRAR</sequence>
<dbReference type="InterPro" id="IPR010985">
    <property type="entry name" value="Ribbon_hlx_hlx"/>
</dbReference>
<organism evidence="2 3">
    <name type="scientific">Tepidiforma flava</name>
    <dbReference type="NCBI Taxonomy" id="3004094"/>
    <lineage>
        <taxon>Bacteria</taxon>
        <taxon>Bacillati</taxon>
        <taxon>Chloroflexota</taxon>
        <taxon>Tepidiformia</taxon>
        <taxon>Tepidiformales</taxon>
        <taxon>Tepidiformaceae</taxon>
        <taxon>Tepidiforma</taxon>
    </lineage>
</organism>
<protein>
    <recommendedName>
        <fullName evidence="1">Antitoxin FitA-like ribbon-helix-helix domain-containing protein</fullName>
    </recommendedName>
</protein>
<dbReference type="SUPFAM" id="SSF56784">
    <property type="entry name" value="HAD-like"/>
    <property type="match status" value="1"/>
</dbReference>
<dbReference type="Proteomes" id="UP001212803">
    <property type="component" value="Chromosome"/>
</dbReference>
<dbReference type="Gene3D" id="3.40.50.1000">
    <property type="entry name" value="HAD superfamily/HAD-like"/>
    <property type="match status" value="1"/>
</dbReference>
<proteinExistence type="predicted"/>
<evidence type="ECO:0000313" key="2">
    <source>
        <dbReference type="EMBL" id="WBL35011.1"/>
    </source>
</evidence>
<dbReference type="InterPro" id="IPR023214">
    <property type="entry name" value="HAD_sf"/>
</dbReference>
<dbReference type="SUPFAM" id="SSF47598">
    <property type="entry name" value="Ribbon-helix-helix"/>
    <property type="match status" value="1"/>
</dbReference>
<dbReference type="Pfam" id="PF22513">
    <property type="entry name" value="FitA-like_RHH"/>
    <property type="match status" value="1"/>
</dbReference>
<evidence type="ECO:0000313" key="3">
    <source>
        <dbReference type="Proteomes" id="UP001212803"/>
    </source>
</evidence>
<dbReference type="InterPro" id="IPR053853">
    <property type="entry name" value="FitA-like_RHH"/>
</dbReference>
<reference evidence="2 3" key="1">
    <citation type="journal article" date="2023" name="ISME J.">
        <title>Thermophilic Dehalococcoidia with unusual traits shed light on an unexpected past.</title>
        <authorList>
            <person name="Palmer M."/>
            <person name="Covington J.K."/>
            <person name="Zhou E.M."/>
            <person name="Thomas S.C."/>
            <person name="Habib N."/>
            <person name="Seymour C.O."/>
            <person name="Lai D."/>
            <person name="Johnston J."/>
            <person name="Hashimi A."/>
            <person name="Jiao J.Y."/>
            <person name="Muok A.R."/>
            <person name="Liu L."/>
            <person name="Xian W.D."/>
            <person name="Zhi X.Y."/>
            <person name="Li M.M."/>
            <person name="Silva L.P."/>
            <person name="Bowen B.P."/>
            <person name="Louie K."/>
            <person name="Briegel A."/>
            <person name="Pett-Ridge J."/>
            <person name="Weber P.K."/>
            <person name="Tocheva E.I."/>
            <person name="Woyke T."/>
            <person name="Northen T.R."/>
            <person name="Mayali X."/>
            <person name="Li W.J."/>
            <person name="Hedlund B.P."/>
        </authorList>
    </citation>
    <scope>NUCLEOTIDE SEQUENCE [LARGE SCALE GENOMIC DNA]</scope>
    <source>
        <strain evidence="2 3">YIM 72310</strain>
    </source>
</reference>
<dbReference type="RefSeq" id="WP_270055539.1">
    <property type="nucleotide sequence ID" value="NZ_CP115149.1"/>
</dbReference>
<dbReference type="Gene3D" id="1.10.1220.10">
    <property type="entry name" value="Met repressor-like"/>
    <property type="match status" value="1"/>
</dbReference>
<dbReference type="EMBL" id="CP115149">
    <property type="protein sequence ID" value="WBL35011.1"/>
    <property type="molecule type" value="Genomic_DNA"/>
</dbReference>
<evidence type="ECO:0000259" key="1">
    <source>
        <dbReference type="Pfam" id="PF22513"/>
    </source>
</evidence>
<dbReference type="InterPro" id="IPR013321">
    <property type="entry name" value="Arc_rbn_hlx_hlx"/>
</dbReference>
<dbReference type="InterPro" id="IPR036412">
    <property type="entry name" value="HAD-like_sf"/>
</dbReference>
<feature type="domain" description="Antitoxin FitA-like ribbon-helix-helix" evidence="1">
    <location>
        <begin position="155"/>
        <end position="187"/>
    </location>
</feature>
<accession>A0ABY7M2Z4</accession>
<gene>
    <name evidence="2" type="ORF">O0235_09445</name>
</gene>
<keyword evidence="3" id="KW-1185">Reference proteome</keyword>
<name>A0ABY7M2Z4_9CHLR</name>